<sequence>MSPIASSSRRRRIPLGELDISLFHPSTSTSISTSAITTITPSLPSPISLPSKRGSSSLDIPSSPGGSKSRKVSRTKIDGSETIRKTRSAVDLKGKSKQKQQDDIDSEMEVEMGVTLTPRVKHVLERDDLGTGKSPVRRLFVSSPKPSQSQSQSQNQSPISGISGAISTPPSKHLSLPSLDSPSSSSSTSSSSRMLFVGQSAPFDPQSSSEPERDTSIYETDCGFSIYNSTKDELSVFRLLQSGNGEGISRSSSPNPSEYQIENQENIQPISSSSYPPSPRSKRTTPSRYSSTSSITSTSEDEIVSRYLSAPTYSPSTSTSGSGTRRRERSKLINEVLLLRGEGPMSEMVDNKMDIDQSPEEELTPGKKILRSGKGRERLTREVDMA</sequence>
<name>A0ABZ1CQ93_9TREE</name>
<evidence type="ECO:0000256" key="1">
    <source>
        <dbReference type="SAM" id="MobiDB-lite"/>
    </source>
</evidence>
<feature type="compositionally biased region" description="Low complexity" evidence="1">
    <location>
        <begin position="142"/>
        <end position="192"/>
    </location>
</feature>
<dbReference type="Proteomes" id="UP001329825">
    <property type="component" value="Chromosome 1"/>
</dbReference>
<gene>
    <name evidence="2" type="ORF">IL334_000285</name>
</gene>
<reference evidence="2 3" key="1">
    <citation type="submission" date="2024-01" db="EMBL/GenBank/DDBJ databases">
        <title>Comparative genomics of Cryptococcus and Kwoniella reveals pathogenesis evolution and contrasting modes of karyotype evolution via chromosome fusion or intercentromeric recombination.</title>
        <authorList>
            <person name="Coelho M.A."/>
            <person name="David-Palma M."/>
            <person name="Shea T."/>
            <person name="Bowers K."/>
            <person name="McGinley-Smith S."/>
            <person name="Mohammad A.W."/>
            <person name="Gnirke A."/>
            <person name="Yurkov A.M."/>
            <person name="Nowrousian M."/>
            <person name="Sun S."/>
            <person name="Cuomo C.A."/>
            <person name="Heitman J."/>
        </authorList>
    </citation>
    <scope>NUCLEOTIDE SEQUENCE [LARGE SCALE GENOMIC DNA]</scope>
    <source>
        <strain evidence="2">CBS 11374</strain>
    </source>
</reference>
<feature type="compositionally biased region" description="Low complexity" evidence="1">
    <location>
        <begin position="286"/>
        <end position="298"/>
    </location>
</feature>
<dbReference type="EMBL" id="CP141881">
    <property type="protein sequence ID" value="WRT63380.1"/>
    <property type="molecule type" value="Genomic_DNA"/>
</dbReference>
<feature type="compositionally biased region" description="Low complexity" evidence="1">
    <location>
        <begin position="25"/>
        <end position="51"/>
    </location>
</feature>
<feature type="region of interest" description="Disordered" evidence="1">
    <location>
        <begin position="123"/>
        <end position="194"/>
    </location>
</feature>
<feature type="compositionally biased region" description="Polar residues" evidence="1">
    <location>
        <begin position="53"/>
        <end position="66"/>
    </location>
</feature>
<organism evidence="2 3">
    <name type="scientific">Kwoniella shivajii</name>
    <dbReference type="NCBI Taxonomy" id="564305"/>
    <lineage>
        <taxon>Eukaryota</taxon>
        <taxon>Fungi</taxon>
        <taxon>Dikarya</taxon>
        <taxon>Basidiomycota</taxon>
        <taxon>Agaricomycotina</taxon>
        <taxon>Tremellomycetes</taxon>
        <taxon>Tremellales</taxon>
        <taxon>Cryptococcaceae</taxon>
        <taxon>Kwoniella</taxon>
    </lineage>
</organism>
<dbReference type="RefSeq" id="XP_062788120.1">
    <property type="nucleotide sequence ID" value="XM_062932069.1"/>
</dbReference>
<dbReference type="GeneID" id="87952416"/>
<feature type="region of interest" description="Disordered" evidence="1">
    <location>
        <begin position="266"/>
        <end position="330"/>
    </location>
</feature>
<feature type="compositionally biased region" description="Basic and acidic residues" evidence="1">
    <location>
        <begin position="75"/>
        <end position="102"/>
    </location>
</feature>
<feature type="region of interest" description="Disordered" evidence="1">
    <location>
        <begin position="24"/>
        <end position="110"/>
    </location>
</feature>
<keyword evidence="3" id="KW-1185">Reference proteome</keyword>
<protein>
    <submittedName>
        <fullName evidence="2">Uncharacterized protein</fullName>
    </submittedName>
</protein>
<evidence type="ECO:0000313" key="2">
    <source>
        <dbReference type="EMBL" id="WRT63380.1"/>
    </source>
</evidence>
<proteinExistence type="predicted"/>
<feature type="compositionally biased region" description="Low complexity" evidence="1">
    <location>
        <begin position="309"/>
        <end position="323"/>
    </location>
</feature>
<evidence type="ECO:0000313" key="3">
    <source>
        <dbReference type="Proteomes" id="UP001329825"/>
    </source>
</evidence>
<accession>A0ABZ1CQ93</accession>